<feature type="compositionally biased region" description="Acidic residues" evidence="1">
    <location>
        <begin position="445"/>
        <end position="458"/>
    </location>
</feature>
<sequence length="655" mass="74858">MSSESSAEKSLPESPALAVPLALSALATHPSREPTQGEGDTDTNAKSQANKKKRKAPQPADDTEHPEIPTSKRQKKNKSKEEQTEPEKSKKKDKKVRIAEPDDEEGLEGAEGQRGVDLPNAQAIDAADNNARYGIISEERLSTLDLDTEENVPFTDTELTKARQGHERQVVECFLRQLTGPAAEINQIAEMRLEYIRPYTVTNELWAVWPELSLTMRLNLIEGLVEIEISNATRKLRKEAVRLRQELERAQVIMRDPRRWERGDDESEEKRARGPKQTSATQSKKKAEMPKDPDTDAWTSEDDERMRDLLERKEKDSPDAVEKYKEDFDERPEWRADERRFCLEFTKARNNLRLEGDGQWKIGSDAMRELSRAHRERFANTHPGKGDDPNKLGIYRPPLAIVKKFCKDTEFRKLWKIREKKVAKAKGDGTGKAAARKIGKKSDDDKEDQQQDMDVDMEDERHYDSNDNTISTSETDHDGSCQPSAEASDQRDVHDNASQPSDDEDSSDNESSESDSDSEGHDQRRIAKGKERADRNAEKKRQKKREAEMKRLEEEVAEAEKKKEEEEHKKMVEEIDAYAERKRSLKNGGKVISKKKTTEKVNVVGERKGVGRKDTKDAKDTKDVSEDEEGAEEEELEEIGAQEQDEEDKDEYEDR</sequence>
<comment type="caution">
    <text evidence="2">The sequence shown here is derived from an EMBL/GenBank/DDBJ whole genome shotgun (WGS) entry which is preliminary data.</text>
</comment>
<feature type="region of interest" description="Disordered" evidence="1">
    <location>
        <begin position="310"/>
        <end position="329"/>
    </location>
</feature>
<keyword evidence="3" id="KW-1185">Reference proteome</keyword>
<dbReference type="EMBL" id="SNSC02000005">
    <property type="protein sequence ID" value="TID24281.1"/>
    <property type="molecule type" value="Genomic_DNA"/>
</dbReference>
<gene>
    <name evidence="2" type="ORF">E6O75_ATG02646</name>
</gene>
<reference evidence="2 3" key="1">
    <citation type="submission" date="2019-04" db="EMBL/GenBank/DDBJ databases">
        <title>High contiguity whole genome sequence and gene annotation resource for two Venturia nashicola isolates.</title>
        <authorList>
            <person name="Prokchorchik M."/>
            <person name="Won K."/>
            <person name="Lee Y."/>
            <person name="Choi E.D."/>
            <person name="Segonzac C."/>
            <person name="Sohn K.H."/>
        </authorList>
    </citation>
    <scope>NUCLEOTIDE SEQUENCE [LARGE SCALE GENOMIC DNA]</scope>
    <source>
        <strain evidence="2 3">PRI2</strain>
    </source>
</reference>
<accession>A0A4Z1PG29</accession>
<feature type="compositionally biased region" description="Acidic residues" evidence="1">
    <location>
        <begin position="625"/>
        <end position="655"/>
    </location>
</feature>
<feature type="compositionally biased region" description="Basic and acidic residues" evidence="1">
    <location>
        <begin position="605"/>
        <end position="624"/>
    </location>
</feature>
<dbReference type="AlphaFoldDB" id="A0A4Z1PG29"/>
<feature type="compositionally biased region" description="Basic and acidic residues" evidence="1">
    <location>
        <begin position="518"/>
        <end position="569"/>
    </location>
</feature>
<feature type="region of interest" description="Disordered" evidence="1">
    <location>
        <begin position="1"/>
        <end position="116"/>
    </location>
</feature>
<organism evidence="2 3">
    <name type="scientific">Venturia nashicola</name>
    <dbReference type="NCBI Taxonomy" id="86259"/>
    <lineage>
        <taxon>Eukaryota</taxon>
        <taxon>Fungi</taxon>
        <taxon>Dikarya</taxon>
        <taxon>Ascomycota</taxon>
        <taxon>Pezizomycotina</taxon>
        <taxon>Dothideomycetes</taxon>
        <taxon>Pleosporomycetidae</taxon>
        <taxon>Venturiales</taxon>
        <taxon>Venturiaceae</taxon>
        <taxon>Venturia</taxon>
    </lineage>
</organism>
<feature type="compositionally biased region" description="Acidic residues" evidence="1">
    <location>
        <begin position="501"/>
        <end position="517"/>
    </location>
</feature>
<feature type="compositionally biased region" description="Basic and acidic residues" evidence="1">
    <location>
        <begin position="79"/>
        <end position="100"/>
    </location>
</feature>
<feature type="compositionally biased region" description="Basic and acidic residues" evidence="1">
    <location>
        <begin position="258"/>
        <end position="272"/>
    </location>
</feature>
<evidence type="ECO:0000256" key="1">
    <source>
        <dbReference type="SAM" id="MobiDB-lite"/>
    </source>
</evidence>
<proteinExistence type="predicted"/>
<name>A0A4Z1PG29_9PEZI</name>
<feature type="region of interest" description="Disordered" evidence="1">
    <location>
        <begin position="258"/>
        <end position="303"/>
    </location>
</feature>
<protein>
    <submittedName>
        <fullName evidence="2">Uncharacterized protein</fullName>
    </submittedName>
</protein>
<feature type="region of interest" description="Disordered" evidence="1">
    <location>
        <begin position="589"/>
        <end position="655"/>
    </location>
</feature>
<feature type="compositionally biased region" description="Low complexity" evidence="1">
    <location>
        <begin position="12"/>
        <end position="27"/>
    </location>
</feature>
<feature type="compositionally biased region" description="Basic and acidic residues" evidence="1">
    <location>
        <begin position="1"/>
        <end position="11"/>
    </location>
</feature>
<dbReference type="Proteomes" id="UP000298493">
    <property type="component" value="Unassembled WGS sequence"/>
</dbReference>
<feature type="region of interest" description="Disordered" evidence="1">
    <location>
        <begin position="421"/>
        <end position="569"/>
    </location>
</feature>
<feature type="compositionally biased region" description="Basic and acidic residues" evidence="1">
    <location>
        <begin position="285"/>
        <end position="294"/>
    </location>
</feature>
<evidence type="ECO:0000313" key="2">
    <source>
        <dbReference type="EMBL" id="TID24281.1"/>
    </source>
</evidence>
<evidence type="ECO:0000313" key="3">
    <source>
        <dbReference type="Proteomes" id="UP000298493"/>
    </source>
</evidence>